<comment type="cofactor">
    <cofactor evidence="16">
        <name>Zn(2+)</name>
        <dbReference type="ChEBI" id="CHEBI:29105"/>
    </cofactor>
    <text evidence="16">Binds 1 zinc ion per subunit.</text>
</comment>
<dbReference type="InterPro" id="IPR000214">
    <property type="entry name" value="Znf_DNA_glyclase/AP_lyase"/>
</dbReference>
<feature type="active site" description="Proton donor" evidence="16">
    <location>
        <position position="3"/>
    </location>
</feature>
<dbReference type="Proteomes" id="UP000034681">
    <property type="component" value="Unassembled WGS sequence"/>
</dbReference>
<feature type="domain" description="FPG-type" evidence="17">
    <location>
        <begin position="247"/>
        <end position="281"/>
    </location>
</feature>
<evidence type="ECO:0000259" key="17">
    <source>
        <dbReference type="PROSITE" id="PS51066"/>
    </source>
</evidence>
<proteinExistence type="inferred from homology"/>
<name>A0A0M2PX04_PROHO</name>
<dbReference type="PROSITE" id="PS51066">
    <property type="entry name" value="ZF_FPG_2"/>
    <property type="match status" value="1"/>
</dbReference>
<evidence type="ECO:0000256" key="9">
    <source>
        <dbReference type="ARBA" id="ARBA00023125"/>
    </source>
</evidence>
<organism evidence="19 20">
    <name type="scientific">Prochlorothrix hollandica PCC 9006 = CALU 1027</name>
    <dbReference type="NCBI Taxonomy" id="317619"/>
    <lineage>
        <taxon>Bacteria</taxon>
        <taxon>Bacillati</taxon>
        <taxon>Cyanobacteriota</taxon>
        <taxon>Cyanophyceae</taxon>
        <taxon>Prochlorotrichales</taxon>
        <taxon>Prochlorotrichaceae</taxon>
        <taxon>Prochlorothrix</taxon>
    </lineage>
</organism>
<comment type="function">
    <text evidence="15">Involved in base excision repair of DNA damaged by oxidation or by mutagenic agents. Acts as a DNA glycosylase that recognizes and removes damaged bases. Has a preference for oxidized purines, such as 7,8-dihydro-8-oxoguanine (8-oxoG). Has AP (apurinic/apyrimidinic) lyase activity and introduces nicks in the DNA strand. Cleaves the DNA backbone by beta-delta elimination to generate a single-strand break at the site of the removed base with both 3'- and 5'-phosphates.</text>
</comment>
<comment type="caution">
    <text evidence="19">The sequence shown here is derived from an EMBL/GenBank/DDBJ whole genome shotgun (WGS) entry which is preliminary data.</text>
</comment>
<dbReference type="STRING" id="317619.GCA_000332315_01600"/>
<dbReference type="SUPFAM" id="SSF46946">
    <property type="entry name" value="S13-like H2TH domain"/>
    <property type="match status" value="1"/>
</dbReference>
<evidence type="ECO:0000256" key="12">
    <source>
        <dbReference type="ARBA" id="ARBA00023268"/>
    </source>
</evidence>
<dbReference type="InterPro" id="IPR035937">
    <property type="entry name" value="FPG_N"/>
</dbReference>
<evidence type="ECO:0000256" key="2">
    <source>
        <dbReference type="ARBA" id="ARBA00009409"/>
    </source>
</evidence>
<comment type="function">
    <text evidence="16">Involved in base excision repair of DNA damaged by oxidation or by mutagenic agents. Acts as DNA glycosylase that recognizes and removes damaged bases. Has a preference for oxidized purines, such as 7,8-dihydro-8-oxoguanine (8-oxoG). Has AP (apurinic/apyrimidinic) lyase activity and introduces nicks in the DNA strand. Cleaves the DNA backbone by beta-delta elimination to generate a single-strand break at the site of the removed base with both 3'- and 5'-phosphates.</text>
</comment>
<evidence type="ECO:0000256" key="16">
    <source>
        <dbReference type="HAMAP-Rule" id="MF_00103"/>
    </source>
</evidence>
<feature type="active site" description="Proton donor; for delta-elimination activity" evidence="16">
    <location>
        <position position="271"/>
    </location>
</feature>
<dbReference type="GO" id="GO:0140078">
    <property type="term" value="F:class I DNA-(apurinic or apyrimidinic site) endonuclease activity"/>
    <property type="evidence" value="ECO:0007669"/>
    <property type="project" value="UniProtKB-EC"/>
</dbReference>
<comment type="catalytic activity">
    <reaction evidence="14 16">
        <text>2'-deoxyribonucleotide-(2'-deoxyribose 5'-phosphate)-2'-deoxyribonucleotide-DNA = a 3'-end 2'-deoxyribonucleotide-(2,3-dehydro-2,3-deoxyribose 5'-phosphate)-DNA + a 5'-end 5'-phospho-2'-deoxyribonucleoside-DNA + H(+)</text>
        <dbReference type="Rhea" id="RHEA:66592"/>
        <dbReference type="Rhea" id="RHEA-COMP:13180"/>
        <dbReference type="Rhea" id="RHEA-COMP:16897"/>
        <dbReference type="Rhea" id="RHEA-COMP:17067"/>
        <dbReference type="ChEBI" id="CHEBI:15378"/>
        <dbReference type="ChEBI" id="CHEBI:136412"/>
        <dbReference type="ChEBI" id="CHEBI:157695"/>
        <dbReference type="ChEBI" id="CHEBI:167181"/>
        <dbReference type="EC" id="4.2.99.18"/>
    </reaction>
</comment>
<keyword evidence="12 16" id="KW-0511">Multifunctional enzyme</keyword>
<dbReference type="NCBIfam" id="NF002211">
    <property type="entry name" value="PRK01103.1"/>
    <property type="match status" value="1"/>
</dbReference>
<dbReference type="GO" id="GO:0006284">
    <property type="term" value="P:base-excision repair"/>
    <property type="evidence" value="ECO:0007669"/>
    <property type="project" value="InterPro"/>
</dbReference>
<evidence type="ECO:0000256" key="8">
    <source>
        <dbReference type="ARBA" id="ARBA00022833"/>
    </source>
</evidence>
<dbReference type="Gene3D" id="1.10.8.50">
    <property type="match status" value="1"/>
</dbReference>
<evidence type="ECO:0000256" key="13">
    <source>
        <dbReference type="ARBA" id="ARBA00023295"/>
    </source>
</evidence>
<dbReference type="NCBIfam" id="NF010551">
    <property type="entry name" value="PRK13945.1"/>
    <property type="match status" value="1"/>
</dbReference>
<evidence type="ECO:0000256" key="6">
    <source>
        <dbReference type="ARBA" id="ARBA00022771"/>
    </source>
</evidence>
<keyword evidence="7 16" id="KW-0378">Hydrolase</keyword>
<dbReference type="PROSITE" id="PS01242">
    <property type="entry name" value="ZF_FPG_1"/>
    <property type="match status" value="1"/>
</dbReference>
<dbReference type="Pfam" id="PF06831">
    <property type="entry name" value="H2TH"/>
    <property type="match status" value="1"/>
</dbReference>
<dbReference type="InterPro" id="IPR015887">
    <property type="entry name" value="DNA_glyclase_Znf_dom_DNA_BS"/>
</dbReference>
<evidence type="ECO:0000256" key="5">
    <source>
        <dbReference type="ARBA" id="ARBA00022763"/>
    </source>
</evidence>
<feature type="domain" description="Formamidopyrimidine-DNA glycosylase catalytic" evidence="18">
    <location>
        <begin position="2"/>
        <end position="120"/>
    </location>
</feature>
<dbReference type="RefSeq" id="WP_017712117.1">
    <property type="nucleotide sequence ID" value="NZ_KB235936.1"/>
</dbReference>
<gene>
    <name evidence="16" type="primary">mutM</name>
    <name evidence="16" type="synonym">fpg</name>
    <name evidence="19" type="ORF">PROH_06890</name>
</gene>
<dbReference type="SMART" id="SM01232">
    <property type="entry name" value="H2TH"/>
    <property type="match status" value="1"/>
</dbReference>
<feature type="binding site" evidence="16">
    <location>
        <position position="98"/>
    </location>
    <ligand>
        <name>DNA</name>
        <dbReference type="ChEBI" id="CHEBI:16991"/>
    </ligand>
</feature>
<comment type="subunit">
    <text evidence="3 16">Monomer.</text>
</comment>
<evidence type="ECO:0000256" key="4">
    <source>
        <dbReference type="ARBA" id="ARBA00022723"/>
    </source>
</evidence>
<dbReference type="EC" id="4.2.99.18" evidence="16"/>
<evidence type="ECO:0000313" key="20">
    <source>
        <dbReference type="Proteomes" id="UP000034681"/>
    </source>
</evidence>
<dbReference type="Pfam" id="PF06827">
    <property type="entry name" value="zf-FPG_IleRS"/>
    <property type="match status" value="1"/>
</dbReference>
<evidence type="ECO:0000256" key="1">
    <source>
        <dbReference type="ARBA" id="ARBA00001668"/>
    </source>
</evidence>
<dbReference type="InterPro" id="IPR020629">
    <property type="entry name" value="FPG_Glyclase"/>
</dbReference>
<keyword evidence="11 16" id="KW-0456">Lyase</keyword>
<accession>A0A0M2PX04</accession>
<sequence length="286" mass="31949">MPELPEVETVRRGLQDITCGQTLVGGEVLRPQTIAAPDTPQAFLNALIGCQIQGWERRGKYLLAHLHRDGQSGGWWGVHLRMTGQLLWVAQADPQPVHTRVRLLFPQGQELRFVDIRTFGQMWWVPPDRPPEAVIKTLKTLGPEPLSLAFSVAYLQQRFAKCQRPIKTTLLDQAMVAGLGNIYVDESLFLSQIHPVHPSHQLNAQHLTALRRSVVQVLETSLSHGGTTMRDFRSLKGLNGNYGDQAWVYRRTGQPCRVCGTAIDRLKLGGRSTHFCPTCQPAPSLT</sequence>
<dbReference type="SUPFAM" id="SSF81624">
    <property type="entry name" value="N-terminal domain of MutM-like DNA repair proteins"/>
    <property type="match status" value="1"/>
</dbReference>
<comment type="similarity">
    <text evidence="2 16">Belongs to the FPG family.</text>
</comment>
<keyword evidence="13 16" id="KW-0326">Glycosidase</keyword>
<evidence type="ECO:0000256" key="3">
    <source>
        <dbReference type="ARBA" id="ARBA00011245"/>
    </source>
</evidence>
<keyword evidence="20" id="KW-1185">Reference proteome</keyword>
<dbReference type="SMART" id="SM00898">
    <property type="entry name" value="Fapy_DNA_glyco"/>
    <property type="match status" value="1"/>
</dbReference>
<keyword evidence="5 16" id="KW-0227">DNA damage</keyword>
<dbReference type="GO" id="GO:0003684">
    <property type="term" value="F:damaged DNA binding"/>
    <property type="evidence" value="ECO:0007669"/>
    <property type="project" value="InterPro"/>
</dbReference>
<dbReference type="NCBIfam" id="TIGR00577">
    <property type="entry name" value="fpg"/>
    <property type="match status" value="1"/>
</dbReference>
<keyword evidence="4 16" id="KW-0479">Metal-binding</keyword>
<feature type="active site" description="Schiff-base intermediate with DNA" evidence="16">
    <location>
        <position position="2"/>
    </location>
</feature>
<evidence type="ECO:0000259" key="18">
    <source>
        <dbReference type="PROSITE" id="PS51068"/>
    </source>
</evidence>
<evidence type="ECO:0000256" key="15">
    <source>
        <dbReference type="ARBA" id="ARBA00060177"/>
    </source>
</evidence>
<dbReference type="FunFam" id="1.10.8.50:FF:000003">
    <property type="entry name" value="Formamidopyrimidine-DNA glycosylase"/>
    <property type="match status" value="1"/>
</dbReference>
<protein>
    <recommendedName>
        <fullName evidence="16">Formamidopyrimidine-DNA glycosylase</fullName>
        <shortName evidence="16">Fapy-DNA glycosylase</shortName>
        <ecNumber evidence="16">3.2.2.23</ecNumber>
    </recommendedName>
    <alternativeName>
        <fullName evidence="16">DNA-(apurinic or apyrimidinic site) lyase MutM</fullName>
        <shortName evidence="16">AP lyase MutM</shortName>
        <ecNumber evidence="16">4.2.99.18</ecNumber>
    </alternativeName>
</protein>
<dbReference type="InterPro" id="IPR012319">
    <property type="entry name" value="FPG_cat"/>
</dbReference>
<keyword evidence="10 16" id="KW-0234">DNA repair</keyword>
<dbReference type="EMBL" id="AJTX02000004">
    <property type="protein sequence ID" value="KKI99622.1"/>
    <property type="molecule type" value="Genomic_DNA"/>
</dbReference>
<dbReference type="GO" id="GO:0003690">
    <property type="term" value="F:double-stranded DNA binding"/>
    <property type="evidence" value="ECO:0007669"/>
    <property type="project" value="UniProtKB-ARBA"/>
</dbReference>
<dbReference type="InterPro" id="IPR010979">
    <property type="entry name" value="Ribosomal_uS13-like_H2TH"/>
</dbReference>
<dbReference type="eggNOG" id="COG0266">
    <property type="taxonomic scope" value="Bacteria"/>
</dbReference>
<dbReference type="Gene3D" id="3.20.190.10">
    <property type="entry name" value="MutM-like, N-terminal"/>
    <property type="match status" value="1"/>
</dbReference>
<keyword evidence="6 16" id="KW-0863">Zinc-finger</keyword>
<dbReference type="GO" id="GO:0034039">
    <property type="term" value="F:8-oxo-7,8-dihydroguanine DNA N-glycosylase activity"/>
    <property type="evidence" value="ECO:0007669"/>
    <property type="project" value="TreeGrafter"/>
</dbReference>
<dbReference type="SUPFAM" id="SSF57716">
    <property type="entry name" value="Glucocorticoid receptor-like (DNA-binding domain)"/>
    <property type="match status" value="1"/>
</dbReference>
<dbReference type="InterPro" id="IPR015886">
    <property type="entry name" value="H2TH_FPG"/>
</dbReference>
<evidence type="ECO:0000256" key="7">
    <source>
        <dbReference type="ARBA" id="ARBA00022801"/>
    </source>
</evidence>
<keyword evidence="9 16" id="KW-0238">DNA-binding</keyword>
<comment type="caution">
    <text evidence="16">Lacks conserved residue(s) required for the propagation of feature annotation.</text>
</comment>
<dbReference type="GO" id="GO:0008270">
    <property type="term" value="F:zinc ion binding"/>
    <property type="evidence" value="ECO:0007669"/>
    <property type="project" value="UniProtKB-UniRule"/>
</dbReference>
<evidence type="ECO:0000256" key="11">
    <source>
        <dbReference type="ARBA" id="ARBA00023239"/>
    </source>
</evidence>
<dbReference type="InterPro" id="IPR010663">
    <property type="entry name" value="Znf_FPG/IleRS"/>
</dbReference>
<feature type="binding site" evidence="16">
    <location>
        <position position="117"/>
    </location>
    <ligand>
        <name>DNA</name>
        <dbReference type="ChEBI" id="CHEBI:16991"/>
    </ligand>
</feature>
<dbReference type="CDD" id="cd08966">
    <property type="entry name" value="EcFpg-like_N"/>
    <property type="match status" value="1"/>
</dbReference>
<feature type="active site" description="Proton donor; for beta-elimination activity" evidence="16">
    <location>
        <position position="60"/>
    </location>
</feature>
<evidence type="ECO:0000256" key="10">
    <source>
        <dbReference type="ARBA" id="ARBA00023204"/>
    </source>
</evidence>
<evidence type="ECO:0000256" key="14">
    <source>
        <dbReference type="ARBA" id="ARBA00044632"/>
    </source>
</evidence>
<dbReference type="Pfam" id="PF01149">
    <property type="entry name" value="Fapy_DNA_glyco"/>
    <property type="match status" value="1"/>
</dbReference>
<dbReference type="PANTHER" id="PTHR22993:SF9">
    <property type="entry name" value="FORMAMIDOPYRIMIDINE-DNA GLYCOSYLASE"/>
    <property type="match status" value="1"/>
</dbReference>
<dbReference type="EC" id="3.2.2.23" evidence="16"/>
<dbReference type="AlphaFoldDB" id="A0A0M2PX04"/>
<dbReference type="HAMAP" id="MF_00103">
    <property type="entry name" value="Fapy_DNA_glycosyl"/>
    <property type="match status" value="1"/>
</dbReference>
<reference evidence="19" key="1">
    <citation type="submission" date="2012-04" db="EMBL/GenBank/DDBJ databases">
        <authorList>
            <person name="Borisov I.G."/>
            <person name="Ivanikova N.V."/>
            <person name="Pinevich A.V."/>
        </authorList>
    </citation>
    <scope>NUCLEOTIDE SEQUENCE [LARGE SCALE GENOMIC DNA]</scope>
    <source>
        <strain evidence="19">CALU 1027</strain>
    </source>
</reference>
<keyword evidence="8 16" id="KW-0862">Zinc</keyword>
<dbReference type="PANTHER" id="PTHR22993">
    <property type="entry name" value="FORMAMIDOPYRIMIDINE-DNA GLYCOSYLASE"/>
    <property type="match status" value="1"/>
</dbReference>
<comment type="catalytic activity">
    <reaction evidence="1 16">
        <text>Hydrolysis of DNA containing ring-opened 7-methylguanine residues, releasing 2,6-diamino-4-hydroxy-5-(N-methyl)formamidopyrimidine.</text>
        <dbReference type="EC" id="3.2.2.23"/>
    </reaction>
</comment>
<dbReference type="OrthoDB" id="9800855at2"/>
<dbReference type="PROSITE" id="PS51068">
    <property type="entry name" value="FPG_CAT"/>
    <property type="match status" value="1"/>
</dbReference>
<evidence type="ECO:0000313" key="19">
    <source>
        <dbReference type="EMBL" id="KKI99622.1"/>
    </source>
</evidence>